<feature type="region of interest" description="Disordered" evidence="1">
    <location>
        <begin position="52"/>
        <end position="82"/>
    </location>
</feature>
<dbReference type="AlphaFoldDB" id="A0A256A7K6"/>
<sequence>ALRAFRCNPSRGVGGERGVGSFHKYLLKININPLYIWFVVLEIPSGFPHNAPAGLPTASSSPPSGRGCRPHHTAFLSPIAPP</sequence>
<evidence type="ECO:0000313" key="3">
    <source>
        <dbReference type="Proteomes" id="UP000216605"/>
    </source>
</evidence>
<keyword evidence="3" id="KW-1185">Reference proteome</keyword>
<evidence type="ECO:0000256" key="1">
    <source>
        <dbReference type="SAM" id="MobiDB-lite"/>
    </source>
</evidence>
<protein>
    <submittedName>
        <fullName evidence="2">Uncharacterized protein</fullName>
    </submittedName>
</protein>
<name>A0A256A7K6_9FLAO</name>
<reference evidence="2 3" key="1">
    <citation type="submission" date="2017-07" db="EMBL/GenBank/DDBJ databases">
        <title>Flavobacterium cyanobacteriorum sp. nov., isolated from cyanobacterial aggregates in a eutrophic lake.</title>
        <authorList>
            <person name="Cai H."/>
        </authorList>
    </citation>
    <scope>NUCLEOTIDE SEQUENCE [LARGE SCALE GENOMIC DNA]</scope>
    <source>
        <strain evidence="2 3">TH021</strain>
    </source>
</reference>
<proteinExistence type="predicted"/>
<evidence type="ECO:0000313" key="2">
    <source>
        <dbReference type="EMBL" id="OYQ49633.1"/>
    </source>
</evidence>
<dbReference type="EMBL" id="NOXV01000038">
    <property type="protein sequence ID" value="OYQ49633.1"/>
    <property type="molecule type" value="Genomic_DNA"/>
</dbReference>
<accession>A0A256A7K6</accession>
<organism evidence="2 3">
    <name type="scientific">Flavobacterium cyanobacteriorum</name>
    <dbReference type="NCBI Taxonomy" id="2022802"/>
    <lineage>
        <taxon>Bacteria</taxon>
        <taxon>Pseudomonadati</taxon>
        <taxon>Bacteroidota</taxon>
        <taxon>Flavobacteriia</taxon>
        <taxon>Flavobacteriales</taxon>
        <taxon>Flavobacteriaceae</taxon>
        <taxon>Flavobacterium</taxon>
    </lineage>
</organism>
<gene>
    <name evidence="2" type="ORF">CHU92_00325</name>
</gene>
<dbReference type="Proteomes" id="UP000216605">
    <property type="component" value="Unassembled WGS sequence"/>
</dbReference>
<comment type="caution">
    <text evidence="2">The sequence shown here is derived from an EMBL/GenBank/DDBJ whole genome shotgun (WGS) entry which is preliminary data.</text>
</comment>
<feature type="non-terminal residue" evidence="2">
    <location>
        <position position="1"/>
    </location>
</feature>